<dbReference type="STRING" id="109376.A0A0D3DKX2"/>
<feature type="compositionally biased region" description="Pro residues" evidence="1">
    <location>
        <begin position="27"/>
        <end position="43"/>
    </location>
</feature>
<evidence type="ECO:0000313" key="3">
    <source>
        <dbReference type="Proteomes" id="UP000032141"/>
    </source>
</evidence>
<organism evidence="2 3">
    <name type="scientific">Brassica oleracea var. oleracea</name>
    <dbReference type="NCBI Taxonomy" id="109376"/>
    <lineage>
        <taxon>Eukaryota</taxon>
        <taxon>Viridiplantae</taxon>
        <taxon>Streptophyta</taxon>
        <taxon>Embryophyta</taxon>
        <taxon>Tracheophyta</taxon>
        <taxon>Spermatophyta</taxon>
        <taxon>Magnoliopsida</taxon>
        <taxon>eudicotyledons</taxon>
        <taxon>Gunneridae</taxon>
        <taxon>Pentapetalae</taxon>
        <taxon>rosids</taxon>
        <taxon>malvids</taxon>
        <taxon>Brassicales</taxon>
        <taxon>Brassicaceae</taxon>
        <taxon>Brassiceae</taxon>
        <taxon>Brassica</taxon>
    </lineage>
</organism>
<dbReference type="AlphaFoldDB" id="A0A0D3DKX2"/>
<sequence>MVSRHLLPVNHLPRQFRTLRHTRVSWSPPPPAPQMPSSLPPAAAPQHVPASAVHPDLRVPPYAPYARYTVEDLLAQPGRKGLDVLDPDRPPRTYWFGANNRVGRTVSETIKGYYDGDYPNWSKTLEHQRWHWSLGITERVKRPTKLTKDVWDDLIAFWKLPSLIRKANSCSASRRMKDKDGHLPMVHRTGQKPHAEIRLEATGFLWIKYPRNSSNAVAARVEERETQLTQQSPDGLPIKLTTEEVDKIFEEVAPRKKGRTAGIGSVNEVERQLRHTLRDGMKRIHK</sequence>
<dbReference type="Gramene" id="Bo8g030090.1">
    <property type="protein sequence ID" value="Bo8g030090.1"/>
    <property type="gene ID" value="Bo8g030090"/>
</dbReference>
<reference evidence="2" key="2">
    <citation type="submission" date="2015-03" db="UniProtKB">
        <authorList>
            <consortium name="EnsemblPlants"/>
        </authorList>
    </citation>
    <scope>IDENTIFICATION</scope>
</reference>
<keyword evidence="3" id="KW-1185">Reference proteome</keyword>
<protein>
    <submittedName>
        <fullName evidence="2">Uncharacterized protein</fullName>
    </submittedName>
</protein>
<proteinExistence type="predicted"/>
<name>A0A0D3DKX2_BRAOL</name>
<dbReference type="Proteomes" id="UP000032141">
    <property type="component" value="Chromosome C8"/>
</dbReference>
<evidence type="ECO:0000256" key="1">
    <source>
        <dbReference type="SAM" id="MobiDB-lite"/>
    </source>
</evidence>
<accession>A0A0D3DKX2</accession>
<reference evidence="2 3" key="1">
    <citation type="journal article" date="2014" name="Genome Biol.">
        <title>Transcriptome and methylome profiling reveals relics of genome dominance in the mesopolyploid Brassica oleracea.</title>
        <authorList>
            <person name="Parkin I.A."/>
            <person name="Koh C."/>
            <person name="Tang H."/>
            <person name="Robinson S.J."/>
            <person name="Kagale S."/>
            <person name="Clarke W.E."/>
            <person name="Town C.D."/>
            <person name="Nixon J."/>
            <person name="Krishnakumar V."/>
            <person name="Bidwell S.L."/>
            <person name="Denoeud F."/>
            <person name="Belcram H."/>
            <person name="Links M.G."/>
            <person name="Just J."/>
            <person name="Clarke C."/>
            <person name="Bender T."/>
            <person name="Huebert T."/>
            <person name="Mason A.S."/>
            <person name="Pires J.C."/>
            <person name="Barker G."/>
            <person name="Moore J."/>
            <person name="Walley P.G."/>
            <person name="Manoli S."/>
            <person name="Batley J."/>
            <person name="Edwards D."/>
            <person name="Nelson M.N."/>
            <person name="Wang X."/>
            <person name="Paterson A.H."/>
            <person name="King G."/>
            <person name="Bancroft I."/>
            <person name="Chalhoub B."/>
            <person name="Sharpe A.G."/>
        </authorList>
    </citation>
    <scope>NUCLEOTIDE SEQUENCE</scope>
    <source>
        <strain evidence="2 3">cv. TO1000</strain>
    </source>
</reference>
<feature type="region of interest" description="Disordered" evidence="1">
    <location>
        <begin position="23"/>
        <end position="47"/>
    </location>
</feature>
<dbReference type="EnsemblPlants" id="Bo8g030090.1">
    <property type="protein sequence ID" value="Bo8g030090.1"/>
    <property type="gene ID" value="Bo8g030090"/>
</dbReference>
<dbReference type="HOGENOM" id="CLU_033858_1_0_1"/>
<evidence type="ECO:0000313" key="2">
    <source>
        <dbReference type="EnsemblPlants" id="Bo8g030090.1"/>
    </source>
</evidence>